<protein>
    <submittedName>
        <fullName evidence="1">Uncharacterized protein</fullName>
    </submittedName>
</protein>
<organism evidence="1 2">
    <name type="scientific">Actinomadura meyerae</name>
    <dbReference type="NCBI Taxonomy" id="240840"/>
    <lineage>
        <taxon>Bacteria</taxon>
        <taxon>Bacillati</taxon>
        <taxon>Actinomycetota</taxon>
        <taxon>Actinomycetes</taxon>
        <taxon>Streptosporangiales</taxon>
        <taxon>Thermomonosporaceae</taxon>
        <taxon>Actinomadura</taxon>
    </lineage>
</organism>
<dbReference type="RefSeq" id="WP_143228046.1">
    <property type="nucleotide sequence ID" value="NZ_FZOR01000017.1"/>
</dbReference>
<dbReference type="EMBL" id="FZOR01000017">
    <property type="protein sequence ID" value="SNT14402.1"/>
    <property type="molecule type" value="Genomic_DNA"/>
</dbReference>
<reference evidence="1 2" key="1">
    <citation type="submission" date="2017-06" db="EMBL/GenBank/DDBJ databases">
        <authorList>
            <person name="Kim H.J."/>
            <person name="Triplett B.A."/>
        </authorList>
    </citation>
    <scope>NUCLEOTIDE SEQUENCE [LARGE SCALE GENOMIC DNA]</scope>
    <source>
        <strain evidence="1 2">DSM 44715</strain>
    </source>
</reference>
<sequence length="252" mass="27948">MSITLSAADPIIRAELPAPFHEGWNRIDGVTVDGRMLTINTGEYFYRYLNPTWMVCDWAGVQADLLNAQETTRTAVEQMALEYIQAHGRTTSDPAEVLTTAHAVYSYLFRTEHLTDPSLAGMGVTEQDLRVLVEMGTMMALNRVELSGMISNVGPAWMFGEAAKVVWGLTTPEAEKLDELYHGGWFNEPRRIEQIKAHAALGGRLVHGCQSGVEQHMAGGCVAPYGANIDRFRADLGTFRDEWVERVRACGK</sequence>
<name>A0A239K9P0_9ACTN</name>
<dbReference type="OrthoDB" id="3217423at2"/>
<evidence type="ECO:0000313" key="2">
    <source>
        <dbReference type="Proteomes" id="UP000198318"/>
    </source>
</evidence>
<accession>A0A239K9P0</accession>
<evidence type="ECO:0000313" key="1">
    <source>
        <dbReference type="EMBL" id="SNT14402.1"/>
    </source>
</evidence>
<proteinExistence type="predicted"/>
<keyword evidence="2" id="KW-1185">Reference proteome</keyword>
<dbReference type="Proteomes" id="UP000198318">
    <property type="component" value="Unassembled WGS sequence"/>
</dbReference>
<dbReference type="AlphaFoldDB" id="A0A239K9P0"/>
<gene>
    <name evidence="1" type="ORF">SAMN05443665_101753</name>
</gene>